<reference evidence="18" key="1">
    <citation type="submission" date="2025-08" db="UniProtKB">
        <authorList>
            <consortium name="RefSeq"/>
        </authorList>
    </citation>
    <scope>IDENTIFICATION</scope>
    <source>
        <tissue evidence="18">Testes</tissue>
    </source>
</reference>
<gene>
    <name evidence="18" type="primary">LOC100369573</name>
</gene>
<dbReference type="InterPro" id="IPR015919">
    <property type="entry name" value="Cadherin-like_sf"/>
</dbReference>
<evidence type="ECO:0000256" key="14">
    <source>
        <dbReference type="SAM" id="MobiDB-lite"/>
    </source>
</evidence>
<evidence type="ECO:0000256" key="3">
    <source>
        <dbReference type="ARBA" id="ARBA00004642"/>
    </source>
</evidence>
<organism evidence="17 18">
    <name type="scientific">Saccoglossus kowalevskii</name>
    <name type="common">Acorn worm</name>
    <dbReference type="NCBI Taxonomy" id="10224"/>
    <lineage>
        <taxon>Eukaryota</taxon>
        <taxon>Metazoa</taxon>
        <taxon>Hemichordata</taxon>
        <taxon>Enteropneusta</taxon>
        <taxon>Harrimaniidae</taxon>
        <taxon>Saccoglossus</taxon>
    </lineage>
</organism>
<feature type="domain" description="Peptidase S72" evidence="16">
    <location>
        <begin position="203"/>
        <end position="315"/>
    </location>
</feature>
<evidence type="ECO:0000259" key="16">
    <source>
        <dbReference type="PROSITE" id="PS51699"/>
    </source>
</evidence>
<dbReference type="InterPro" id="IPR030398">
    <property type="entry name" value="SEA_DG_dom"/>
</dbReference>
<accession>A0ABM0GTJ0</accession>
<keyword evidence="15" id="KW-0812">Transmembrane</keyword>
<dbReference type="PANTHER" id="PTHR21559:SF21">
    <property type="entry name" value="DYSTROGLYCAN 1"/>
    <property type="match status" value="1"/>
</dbReference>
<dbReference type="InterPro" id="IPR013783">
    <property type="entry name" value="Ig-like_fold"/>
</dbReference>
<evidence type="ECO:0000256" key="7">
    <source>
        <dbReference type="ARBA" id="ARBA00023257"/>
    </source>
</evidence>
<comment type="function">
    <text evidence="9">Transmembrane protein that plays important roles in connecting the extracellular matrix to the cytoskeleton. Acts as a cell adhesion receptor in both muscle and non-muscle tissues. Receptor for both DMD and UTRN and, through these interactions, scaffolds axin to the cytoskeleton. Also functions in cell adhesion-mediated signaling and implicated in cell polarity.</text>
</comment>
<keyword evidence="6" id="KW-0539">Nucleus</keyword>
<evidence type="ECO:0000313" key="18">
    <source>
        <dbReference type="RefSeq" id="XP_002737046.1"/>
    </source>
</evidence>
<feature type="region of interest" description="Disordered" evidence="14">
    <location>
        <begin position="636"/>
        <end position="726"/>
    </location>
</feature>
<dbReference type="InterPro" id="IPR006644">
    <property type="entry name" value="Cadg"/>
</dbReference>
<dbReference type="Proteomes" id="UP000694865">
    <property type="component" value="Unplaced"/>
</dbReference>
<keyword evidence="5" id="KW-0770">Synapse</keyword>
<keyword evidence="4" id="KW-0597">Phosphoprotein</keyword>
<sequence length="726" mass="80053">MPSVAETEALSTIPAMTSTPMTSSSAVMPSQLPPSAVIEPSRTYISQTDEPTQIVVTPTPVPTTLELTTTSEPLKPQITTGKTPLTTTSTVVKPNKVPLVRNPPIMPEIITGKVFKYQIPQNTFYDEEDGDTFNLKLVFTTSDGMPVPSDSWIQFNTNLQTLIGLPMKTDARQNNKYILTAVDSGGKIAIVPMDLDVTLSSLKKNHEFKISLVDGSKDLDNKVTTKVDIIERLATLYEDPTTDFISVSSFDKDSWTLGWSNNTQRYDPCPRKKIKLLTKVIEKMKGTPGVPSQALKEAMRPEYVVTRVEDTPFGPCTEEEIATTKAPPRIVSPVPTLTPNTAPILLNHIDRVVVYDGETFSYQIPQDTFYDAEDGVTPNLKLIFLTIEGVMMHKASWVQFNVTSQTLYGIPINRVGKYEYIMGAMDSGAKIARDAFEIEVVMNPHKPNYEFSVTLSNDITEFENDVFKTMDLVGRIAMLYGDDSNDAITVAYMKKGSTILGWSNNTMIYEPCPIEAIGKLAKLLETDKHQPTEIFINTLAPEYEVLSVSTSPIGPCVSPNKGTEAPEGPGIAESSGLTSDEEIWVITVVPALIVAAVLLLAGLIIFLCYRYSRKGKLSDEDEDTFIHKGVPVIFTDEMDDAEKPPSSASPLIMREEVPPVPPPEYPRQGSPSSNHPLLAHSFEDNADLDDTFFYQPPSGLSSTPDSRRSTPRNLRAYRPPPPYVPP</sequence>
<dbReference type="SMART" id="SM00736">
    <property type="entry name" value="CADG"/>
    <property type="match status" value="2"/>
</dbReference>
<evidence type="ECO:0000256" key="9">
    <source>
        <dbReference type="ARBA" id="ARBA00024991"/>
    </source>
</evidence>
<keyword evidence="15" id="KW-1133">Transmembrane helix</keyword>
<dbReference type="PROSITE" id="PS51699">
    <property type="entry name" value="SEA_DG"/>
    <property type="match status" value="2"/>
</dbReference>
<comment type="subcellular location">
    <subcellularLocation>
        <location evidence="1">Cell membrane</location>
        <location evidence="1">Sarcolemma</location>
    </subcellularLocation>
    <subcellularLocation>
        <location evidence="3">Nucleus</location>
        <location evidence="3">Nucleoplasm</location>
    </subcellularLocation>
    <subcellularLocation>
        <location evidence="13">Postsynaptic cell membrane</location>
    </subcellularLocation>
    <subcellularLocation>
        <location evidence="2">Secreted</location>
        <location evidence="2">Extracellular space</location>
    </subcellularLocation>
</comment>
<dbReference type="RefSeq" id="XP_002737046.1">
    <property type="nucleotide sequence ID" value="XM_002737000.2"/>
</dbReference>
<evidence type="ECO:0000256" key="11">
    <source>
        <dbReference type="ARBA" id="ARBA00030092"/>
    </source>
</evidence>
<evidence type="ECO:0000256" key="5">
    <source>
        <dbReference type="ARBA" id="ARBA00023018"/>
    </source>
</evidence>
<evidence type="ECO:0000256" key="13">
    <source>
        <dbReference type="ARBA" id="ARBA00034100"/>
    </source>
</evidence>
<evidence type="ECO:0000256" key="1">
    <source>
        <dbReference type="ARBA" id="ARBA00004135"/>
    </source>
</evidence>
<dbReference type="Gene3D" id="2.60.40.10">
    <property type="entry name" value="Immunoglobulins"/>
    <property type="match status" value="2"/>
</dbReference>
<evidence type="ECO:0000256" key="4">
    <source>
        <dbReference type="ARBA" id="ARBA00022553"/>
    </source>
</evidence>
<keyword evidence="17" id="KW-1185">Reference proteome</keyword>
<dbReference type="PANTHER" id="PTHR21559">
    <property type="entry name" value="DYSTROGLYCAN-RELATED"/>
    <property type="match status" value="1"/>
</dbReference>
<keyword evidence="15" id="KW-0472">Membrane</keyword>
<evidence type="ECO:0000313" key="17">
    <source>
        <dbReference type="Proteomes" id="UP000694865"/>
    </source>
</evidence>
<evidence type="ECO:0000256" key="12">
    <source>
        <dbReference type="ARBA" id="ARBA00031034"/>
    </source>
</evidence>
<evidence type="ECO:0000256" key="6">
    <source>
        <dbReference type="ARBA" id="ARBA00023242"/>
    </source>
</evidence>
<evidence type="ECO:0000256" key="8">
    <source>
        <dbReference type="ARBA" id="ARBA00023567"/>
    </source>
</evidence>
<proteinExistence type="predicted"/>
<keyword evidence="7" id="KW-0628">Postsynaptic cell membrane</keyword>
<evidence type="ECO:0000256" key="15">
    <source>
        <dbReference type="SAM" id="Phobius"/>
    </source>
</evidence>
<comment type="function">
    <text evidence="8">The dystroglycan complex is involved in a number of processes including laminin and basement membrane assembly, sarcolemmal stability, cell survival, peripheral nerve myelination, nodal structure, cell migration, and epithelial polarization.</text>
</comment>
<evidence type="ECO:0000256" key="10">
    <source>
        <dbReference type="ARBA" id="ARBA00026224"/>
    </source>
</evidence>
<name>A0ABM0GTJ0_SACKO</name>
<dbReference type="GeneID" id="100369573"/>
<feature type="domain" description="Peptidase S72" evidence="16">
    <location>
        <begin position="446"/>
        <end position="555"/>
    </location>
</feature>
<protein>
    <recommendedName>
        <fullName evidence="10">Dystroglycan 1</fullName>
    </recommendedName>
    <alternativeName>
        <fullName evidence="12">Dystroglycan</fullName>
    </alternativeName>
    <alternativeName>
        <fullName evidence="11">Dystrophin-associated glycoprotein 1</fullName>
    </alternativeName>
</protein>
<feature type="transmembrane region" description="Helical" evidence="15">
    <location>
        <begin position="583"/>
        <end position="609"/>
    </location>
</feature>
<evidence type="ECO:0000256" key="2">
    <source>
        <dbReference type="ARBA" id="ARBA00004239"/>
    </source>
</evidence>
<dbReference type="InterPro" id="IPR008465">
    <property type="entry name" value="DAG1_C"/>
</dbReference>
<dbReference type="Pfam" id="PF05454">
    <property type="entry name" value="DAG1"/>
    <property type="match status" value="2"/>
</dbReference>
<dbReference type="SUPFAM" id="SSF49313">
    <property type="entry name" value="Cadherin-like"/>
    <property type="match status" value="2"/>
</dbReference>